<feature type="binding site" evidence="2">
    <location>
        <position position="195"/>
    </location>
    <ligand>
        <name>Mn(2+)</name>
        <dbReference type="ChEBI" id="CHEBI:29035"/>
        <label>2</label>
    </ligand>
</feature>
<dbReference type="PIRSF" id="PIRSF005962">
    <property type="entry name" value="Pept_M20D_amidohydro"/>
    <property type="match status" value="1"/>
</dbReference>
<dbReference type="PANTHER" id="PTHR11014:SF63">
    <property type="entry name" value="METALLOPEPTIDASE, PUTATIVE (AFU_ORTHOLOGUE AFUA_6G09600)-RELATED"/>
    <property type="match status" value="1"/>
</dbReference>
<proteinExistence type="predicted"/>
<dbReference type="Pfam" id="PF07687">
    <property type="entry name" value="M20_dimer"/>
    <property type="match status" value="1"/>
</dbReference>
<dbReference type="Gene3D" id="3.40.630.10">
    <property type="entry name" value="Zn peptidases"/>
    <property type="match status" value="1"/>
</dbReference>
<dbReference type="InterPro" id="IPR011650">
    <property type="entry name" value="Peptidase_M20_dimer"/>
</dbReference>
<dbReference type="InterPro" id="IPR002933">
    <property type="entry name" value="Peptidase_M20"/>
</dbReference>
<feature type="signal peptide" evidence="3">
    <location>
        <begin position="1"/>
        <end position="23"/>
    </location>
</feature>
<dbReference type="EMBL" id="JABWGV010000001">
    <property type="protein sequence ID" value="NVD43684.1"/>
    <property type="molecule type" value="Genomic_DNA"/>
</dbReference>
<evidence type="ECO:0000256" key="2">
    <source>
        <dbReference type="PIRSR" id="PIRSR005962-1"/>
    </source>
</evidence>
<dbReference type="SUPFAM" id="SSF53187">
    <property type="entry name" value="Zn-dependent exopeptidases"/>
    <property type="match status" value="1"/>
</dbReference>
<dbReference type="InterPro" id="IPR036264">
    <property type="entry name" value="Bact_exopeptidase_dim_dom"/>
</dbReference>
<dbReference type="InterPro" id="IPR017439">
    <property type="entry name" value="Amidohydrolase"/>
</dbReference>
<feature type="binding site" evidence="2">
    <location>
        <position position="412"/>
    </location>
    <ligand>
        <name>Mn(2+)</name>
        <dbReference type="ChEBI" id="CHEBI:29035"/>
        <label>2</label>
    </ligand>
</feature>
<dbReference type="FunFam" id="3.30.70.360:FF:000001">
    <property type="entry name" value="N-acetyldiaminopimelate deacetylase"/>
    <property type="match status" value="1"/>
</dbReference>
<feature type="chain" id="PRO_5032603745" evidence="3">
    <location>
        <begin position="24"/>
        <end position="444"/>
    </location>
</feature>
<keyword evidence="1 5" id="KW-0378">Hydrolase</keyword>
<evidence type="ECO:0000256" key="1">
    <source>
        <dbReference type="ARBA" id="ARBA00022801"/>
    </source>
</evidence>
<dbReference type="PANTHER" id="PTHR11014">
    <property type="entry name" value="PEPTIDASE M20 FAMILY MEMBER"/>
    <property type="match status" value="1"/>
</dbReference>
<dbReference type="NCBIfam" id="TIGR01891">
    <property type="entry name" value="amidohydrolases"/>
    <property type="match status" value="1"/>
</dbReference>
<dbReference type="Proteomes" id="UP000561438">
    <property type="component" value="Unassembled WGS sequence"/>
</dbReference>
<evidence type="ECO:0000313" key="5">
    <source>
        <dbReference type="EMBL" id="NVD43684.1"/>
    </source>
</evidence>
<keyword evidence="2" id="KW-0464">Manganese</keyword>
<feature type="domain" description="Peptidase M20 dimerisation" evidence="4">
    <location>
        <begin position="215"/>
        <end position="313"/>
    </location>
</feature>
<evidence type="ECO:0000313" key="6">
    <source>
        <dbReference type="Proteomes" id="UP000561438"/>
    </source>
</evidence>
<evidence type="ECO:0000259" key="4">
    <source>
        <dbReference type="Pfam" id="PF07687"/>
    </source>
</evidence>
<reference evidence="5 6" key="1">
    <citation type="submission" date="2020-06" db="EMBL/GenBank/DDBJ databases">
        <title>Altererythrobacter sp. HHU K3-1.</title>
        <authorList>
            <person name="Zhang D."/>
            <person name="Xue H."/>
        </authorList>
    </citation>
    <scope>NUCLEOTIDE SEQUENCE [LARGE SCALE GENOMIC DNA]</scope>
    <source>
        <strain evidence="5 6">HHU K3-1</strain>
    </source>
</reference>
<dbReference type="GO" id="GO:0046872">
    <property type="term" value="F:metal ion binding"/>
    <property type="evidence" value="ECO:0007669"/>
    <property type="project" value="UniProtKB-KW"/>
</dbReference>
<feature type="binding site" evidence="2">
    <location>
        <position position="134"/>
    </location>
    <ligand>
        <name>Mn(2+)</name>
        <dbReference type="ChEBI" id="CHEBI:29035"/>
        <label>2</label>
    </ligand>
</feature>
<organism evidence="5 6">
    <name type="scientific">Qipengyuania atrilutea</name>
    <dbReference type="NCBI Taxonomy" id="2744473"/>
    <lineage>
        <taxon>Bacteria</taxon>
        <taxon>Pseudomonadati</taxon>
        <taxon>Pseudomonadota</taxon>
        <taxon>Alphaproteobacteria</taxon>
        <taxon>Sphingomonadales</taxon>
        <taxon>Erythrobacteraceae</taxon>
        <taxon>Qipengyuania</taxon>
    </lineage>
</organism>
<dbReference type="AlphaFoldDB" id="A0A850GVX5"/>
<dbReference type="Gene3D" id="3.30.70.360">
    <property type="match status" value="1"/>
</dbReference>
<sequence>MMGRFGLLAGAALALALGSPAAADELGDAVASDMPELMKLYRDLHANPELSMQEFETSAKLAKRMRALGFEVTEKVGKTGVVSVMKNGEGPVVMLRADMDGLPVTEQTGLPFASKARGVPASGVESGIMHACGHDTHMTAFIGTAQLLAERKADWFGTLVMILQPGEETGEGARAMLEDGLYERFPKPDYVLAFHDAAQFPAGMIGYSPGFALANVDSVDITVPGIGGHGAYPHTTKDPVVLASAMVMKLQTLVSRESSPLDPAVVTVGSFHAGAKHNIISDEAKLQLTVRSYTDESRKLLLDGIKRIARGEAVAAGMPDEKMPVVEVREDEFTPATYNSPEFTEAVMADLTTRFGDERVQQVPSVMGGEDFGRYIREDPDNIKSLIFWVGGVPQAEFEKAQAGETQLPSLHSPFWAPDAEKVIATAAEALTDTTLRLMPARGG</sequence>
<protein>
    <submittedName>
        <fullName evidence="5">Amidohydrolase</fullName>
    </submittedName>
</protein>
<accession>A0A850GVX5</accession>
<feature type="binding site" evidence="2">
    <location>
        <position position="132"/>
    </location>
    <ligand>
        <name>Mn(2+)</name>
        <dbReference type="ChEBI" id="CHEBI:29035"/>
        <label>2</label>
    </ligand>
</feature>
<keyword evidence="6" id="KW-1185">Reference proteome</keyword>
<feature type="binding site" evidence="2">
    <location>
        <position position="168"/>
    </location>
    <ligand>
        <name>Mn(2+)</name>
        <dbReference type="ChEBI" id="CHEBI:29035"/>
        <label>2</label>
    </ligand>
</feature>
<keyword evidence="3" id="KW-0732">Signal</keyword>
<dbReference type="RefSeq" id="WP_176265991.1">
    <property type="nucleotide sequence ID" value="NZ_JABWGV010000001.1"/>
</dbReference>
<dbReference type="Pfam" id="PF01546">
    <property type="entry name" value="Peptidase_M20"/>
    <property type="match status" value="1"/>
</dbReference>
<comment type="caution">
    <text evidence="5">The sequence shown here is derived from an EMBL/GenBank/DDBJ whole genome shotgun (WGS) entry which is preliminary data.</text>
</comment>
<comment type="cofactor">
    <cofactor evidence="2">
        <name>Mn(2+)</name>
        <dbReference type="ChEBI" id="CHEBI:29035"/>
    </cofactor>
    <text evidence="2">The Mn(2+) ion enhances activity.</text>
</comment>
<evidence type="ECO:0000256" key="3">
    <source>
        <dbReference type="SAM" id="SignalP"/>
    </source>
</evidence>
<name>A0A850GVX5_9SPHN</name>
<dbReference type="GO" id="GO:0019877">
    <property type="term" value="P:diaminopimelate biosynthetic process"/>
    <property type="evidence" value="ECO:0007669"/>
    <property type="project" value="UniProtKB-ARBA"/>
</dbReference>
<dbReference type="SUPFAM" id="SSF55031">
    <property type="entry name" value="Bacterial exopeptidase dimerisation domain"/>
    <property type="match status" value="1"/>
</dbReference>
<gene>
    <name evidence="5" type="ORF">HUV48_01465</name>
</gene>
<dbReference type="GO" id="GO:0050118">
    <property type="term" value="F:N-acetyldiaminopimelate deacetylase activity"/>
    <property type="evidence" value="ECO:0007669"/>
    <property type="project" value="UniProtKB-ARBA"/>
</dbReference>
<keyword evidence="2" id="KW-0479">Metal-binding</keyword>